<gene>
    <name evidence="1" type="ORF">HPB47_027405</name>
</gene>
<dbReference type="Proteomes" id="UP000805193">
    <property type="component" value="Unassembled WGS sequence"/>
</dbReference>
<protein>
    <submittedName>
        <fullName evidence="1">Uncharacterized protein</fullName>
    </submittedName>
</protein>
<keyword evidence="2" id="KW-1185">Reference proteome</keyword>
<evidence type="ECO:0000313" key="2">
    <source>
        <dbReference type="Proteomes" id="UP000805193"/>
    </source>
</evidence>
<accession>A0AC60PVX6</accession>
<proteinExistence type="predicted"/>
<comment type="caution">
    <text evidence="1">The sequence shown here is derived from an EMBL/GenBank/DDBJ whole genome shotgun (WGS) entry which is preliminary data.</text>
</comment>
<reference evidence="1 2" key="1">
    <citation type="journal article" date="2020" name="Cell">
        <title>Large-Scale Comparative Analyses of Tick Genomes Elucidate Their Genetic Diversity and Vector Capacities.</title>
        <authorList>
            <consortium name="Tick Genome and Microbiome Consortium (TIGMIC)"/>
            <person name="Jia N."/>
            <person name="Wang J."/>
            <person name="Shi W."/>
            <person name="Du L."/>
            <person name="Sun Y."/>
            <person name="Zhan W."/>
            <person name="Jiang J.F."/>
            <person name="Wang Q."/>
            <person name="Zhang B."/>
            <person name="Ji P."/>
            <person name="Bell-Sakyi L."/>
            <person name="Cui X.M."/>
            <person name="Yuan T.T."/>
            <person name="Jiang B.G."/>
            <person name="Yang W.F."/>
            <person name="Lam T.T."/>
            <person name="Chang Q.C."/>
            <person name="Ding S.J."/>
            <person name="Wang X.J."/>
            <person name="Zhu J.G."/>
            <person name="Ruan X.D."/>
            <person name="Zhao L."/>
            <person name="Wei J.T."/>
            <person name="Ye R.Z."/>
            <person name="Que T.C."/>
            <person name="Du C.H."/>
            <person name="Zhou Y.H."/>
            <person name="Cheng J.X."/>
            <person name="Dai P.F."/>
            <person name="Guo W.B."/>
            <person name="Han X.H."/>
            <person name="Huang E.J."/>
            <person name="Li L.F."/>
            <person name="Wei W."/>
            <person name="Gao Y.C."/>
            <person name="Liu J.Z."/>
            <person name="Shao H.Z."/>
            <person name="Wang X."/>
            <person name="Wang C.C."/>
            <person name="Yang T.C."/>
            <person name="Huo Q.B."/>
            <person name="Li W."/>
            <person name="Chen H.Y."/>
            <person name="Chen S.E."/>
            <person name="Zhou L.G."/>
            <person name="Ni X.B."/>
            <person name="Tian J.H."/>
            <person name="Sheng Y."/>
            <person name="Liu T."/>
            <person name="Pan Y.S."/>
            <person name="Xia L.Y."/>
            <person name="Li J."/>
            <person name="Zhao F."/>
            <person name="Cao W.C."/>
        </authorList>
    </citation>
    <scope>NUCLEOTIDE SEQUENCE [LARGE SCALE GENOMIC DNA]</scope>
    <source>
        <strain evidence="1">Iper-2018</strain>
    </source>
</reference>
<name>A0AC60PVX6_IXOPE</name>
<evidence type="ECO:0000313" key="1">
    <source>
        <dbReference type="EMBL" id="KAG0425427.1"/>
    </source>
</evidence>
<sequence length="206" mass="22042">MMAGRSSRTRRGVAWLGEASLTQGGCDGSSARYTTAKLSEEGPPTQATTGPSTARRGTSSGRSNSELACGGCRRCVRLRRWDQRTGVGCAERGLWRLWRGGDCPGRVGGWPAAQRARGDDGALSAERAPLRLVSGFAAAIRSLRETRASAASRRLPARLLLPPGGPTPFLSFAPLPVDRCYGQRWLLRPTARMSGLSNTSILKVVF</sequence>
<organism evidence="1 2">
    <name type="scientific">Ixodes persulcatus</name>
    <name type="common">Taiga tick</name>
    <dbReference type="NCBI Taxonomy" id="34615"/>
    <lineage>
        <taxon>Eukaryota</taxon>
        <taxon>Metazoa</taxon>
        <taxon>Ecdysozoa</taxon>
        <taxon>Arthropoda</taxon>
        <taxon>Chelicerata</taxon>
        <taxon>Arachnida</taxon>
        <taxon>Acari</taxon>
        <taxon>Parasitiformes</taxon>
        <taxon>Ixodida</taxon>
        <taxon>Ixodoidea</taxon>
        <taxon>Ixodidae</taxon>
        <taxon>Ixodinae</taxon>
        <taxon>Ixodes</taxon>
    </lineage>
</organism>
<dbReference type="EMBL" id="JABSTQ010009846">
    <property type="protein sequence ID" value="KAG0425427.1"/>
    <property type="molecule type" value="Genomic_DNA"/>
</dbReference>